<evidence type="ECO:0000313" key="3">
    <source>
        <dbReference type="EMBL" id="MCY0964069.1"/>
    </source>
</evidence>
<reference evidence="3" key="1">
    <citation type="submission" date="2022-11" db="EMBL/GenBank/DDBJ databases">
        <title>Parathalassolutuus dongxingensis gen. nov., sp. nov., a novel member of family Oceanospirillaceae isolated from a coastal shrimp pond in Guangxi, China.</title>
        <authorList>
            <person name="Chen H."/>
        </authorList>
    </citation>
    <scope>NUCLEOTIDE SEQUENCE</scope>
    <source>
        <strain evidence="3">G-43</strain>
    </source>
</reference>
<feature type="coiled-coil region" evidence="1">
    <location>
        <begin position="141"/>
        <end position="192"/>
    </location>
</feature>
<comment type="caution">
    <text evidence="3">The sequence shown here is derived from an EMBL/GenBank/DDBJ whole genome shotgun (WGS) entry which is preliminary data.</text>
</comment>
<feature type="signal peptide" evidence="2">
    <location>
        <begin position="1"/>
        <end position="29"/>
    </location>
</feature>
<proteinExistence type="predicted"/>
<dbReference type="PROSITE" id="PS51257">
    <property type="entry name" value="PROKAR_LIPOPROTEIN"/>
    <property type="match status" value="1"/>
</dbReference>
<feature type="chain" id="PRO_5040989811" evidence="2">
    <location>
        <begin position="30"/>
        <end position="383"/>
    </location>
</feature>
<dbReference type="Proteomes" id="UP001150830">
    <property type="component" value="Unassembled WGS sequence"/>
</dbReference>
<evidence type="ECO:0000256" key="2">
    <source>
        <dbReference type="SAM" id="SignalP"/>
    </source>
</evidence>
<evidence type="ECO:0000313" key="4">
    <source>
        <dbReference type="Proteomes" id="UP001150830"/>
    </source>
</evidence>
<keyword evidence="1" id="KW-0175">Coiled coil</keyword>
<sequence>MRAIAVRILAKTLVAVLGWGCLPSSVAAAAACRAEAGDPVGLVAYERSHRYRASDADSKISSRKAAMAEVSALLLAEIGVHVVQVFQSRQYANGAHFASEDIEQVAAGVASIRVMEEHWDGQFMDLRACLKVDPQEVQENLQALVDQRQSQQQQQEQLQRQQEQISRLQADLSRIQQQMQQTRQRVDEQSRQQALLSAVAAPTTSVLPATGTGKVAAATMPAFTSVPKKPQANHAELAVMEAVLPMIVAAPDHSTPRSAVPVMPAITVGTRTLNHPAANNLAGMELEPVGSYPLFVRNRSRDPITLAFLPPESSQPVLTRSLAPGFAGLLIRSNNAELRIGGQWQLQRSGDSRRFVVKDMAEWSERMQRWELDADLLEVAAQR</sequence>
<dbReference type="EMBL" id="JAPNOA010000009">
    <property type="protein sequence ID" value="MCY0964069.1"/>
    <property type="molecule type" value="Genomic_DNA"/>
</dbReference>
<protein>
    <submittedName>
        <fullName evidence="3">Uncharacterized protein</fullName>
    </submittedName>
</protein>
<name>A0A9X3EC05_9GAMM</name>
<organism evidence="3 4">
    <name type="scientific">Parathalassolituus penaei</name>
    <dbReference type="NCBI Taxonomy" id="2997323"/>
    <lineage>
        <taxon>Bacteria</taxon>
        <taxon>Pseudomonadati</taxon>
        <taxon>Pseudomonadota</taxon>
        <taxon>Gammaproteobacteria</taxon>
        <taxon>Oceanospirillales</taxon>
        <taxon>Oceanospirillaceae</taxon>
        <taxon>Parathalassolituus</taxon>
    </lineage>
</organism>
<dbReference type="AlphaFoldDB" id="A0A9X3EC05"/>
<evidence type="ECO:0000256" key="1">
    <source>
        <dbReference type="SAM" id="Coils"/>
    </source>
</evidence>
<keyword evidence="4" id="KW-1185">Reference proteome</keyword>
<dbReference type="RefSeq" id="WP_283172287.1">
    <property type="nucleotide sequence ID" value="NZ_JAPNOA010000009.1"/>
</dbReference>
<accession>A0A9X3EC05</accession>
<keyword evidence="2" id="KW-0732">Signal</keyword>
<gene>
    <name evidence="3" type="ORF">OUO13_02615</name>
</gene>